<evidence type="ECO:0000256" key="1">
    <source>
        <dbReference type="SAM" id="MobiDB-lite"/>
    </source>
</evidence>
<dbReference type="EMBL" id="JBANRG010000030">
    <property type="protein sequence ID" value="KAK7451761.1"/>
    <property type="molecule type" value="Genomic_DNA"/>
</dbReference>
<organism evidence="2 3">
    <name type="scientific">Marasmiellus scandens</name>
    <dbReference type="NCBI Taxonomy" id="2682957"/>
    <lineage>
        <taxon>Eukaryota</taxon>
        <taxon>Fungi</taxon>
        <taxon>Dikarya</taxon>
        <taxon>Basidiomycota</taxon>
        <taxon>Agaricomycotina</taxon>
        <taxon>Agaricomycetes</taxon>
        <taxon>Agaricomycetidae</taxon>
        <taxon>Agaricales</taxon>
        <taxon>Marasmiineae</taxon>
        <taxon>Omphalotaceae</taxon>
        <taxon>Marasmiellus</taxon>
    </lineage>
</organism>
<feature type="compositionally biased region" description="Basic and acidic residues" evidence="1">
    <location>
        <begin position="1"/>
        <end position="10"/>
    </location>
</feature>
<proteinExistence type="predicted"/>
<feature type="compositionally biased region" description="Polar residues" evidence="1">
    <location>
        <begin position="77"/>
        <end position="90"/>
    </location>
</feature>
<protein>
    <submittedName>
        <fullName evidence="2">Uncharacterized protein</fullName>
    </submittedName>
</protein>
<sequence>MFIEGTKNRQEVTLTNEEQARGYFDKPLEYASDREEETKDDDKPPSSDSSESEYSSESEEDSVEGSEMAIIEILSLKQENGSDNGSSDYEMDNNFQVVQTELTPGELAQREREETWSISAGVRS</sequence>
<reference evidence="2 3" key="1">
    <citation type="submission" date="2024-01" db="EMBL/GenBank/DDBJ databases">
        <title>A draft genome for the cacao thread blight pathogen Marasmiellus scandens.</title>
        <authorList>
            <person name="Baruah I.K."/>
            <person name="Leung J."/>
            <person name="Bukari Y."/>
            <person name="Amoako-Attah I."/>
            <person name="Meinhardt L.W."/>
            <person name="Bailey B.A."/>
            <person name="Cohen S.P."/>
        </authorList>
    </citation>
    <scope>NUCLEOTIDE SEQUENCE [LARGE SCALE GENOMIC DNA]</scope>
    <source>
        <strain evidence="2 3">GH-19</strain>
    </source>
</reference>
<dbReference type="Proteomes" id="UP001498398">
    <property type="component" value="Unassembled WGS sequence"/>
</dbReference>
<evidence type="ECO:0000313" key="3">
    <source>
        <dbReference type="Proteomes" id="UP001498398"/>
    </source>
</evidence>
<name>A0ABR1J6K2_9AGAR</name>
<feature type="compositionally biased region" description="Basic and acidic residues" evidence="1">
    <location>
        <begin position="18"/>
        <end position="45"/>
    </location>
</feature>
<feature type="region of interest" description="Disordered" evidence="1">
    <location>
        <begin position="1"/>
        <end position="90"/>
    </location>
</feature>
<feature type="region of interest" description="Disordered" evidence="1">
    <location>
        <begin position="102"/>
        <end position="124"/>
    </location>
</feature>
<evidence type="ECO:0000313" key="2">
    <source>
        <dbReference type="EMBL" id="KAK7451761.1"/>
    </source>
</evidence>
<gene>
    <name evidence="2" type="ORF">VKT23_012440</name>
</gene>
<feature type="compositionally biased region" description="Acidic residues" evidence="1">
    <location>
        <begin position="50"/>
        <end position="64"/>
    </location>
</feature>
<keyword evidence="3" id="KW-1185">Reference proteome</keyword>
<comment type="caution">
    <text evidence="2">The sequence shown here is derived from an EMBL/GenBank/DDBJ whole genome shotgun (WGS) entry which is preliminary data.</text>
</comment>
<accession>A0ABR1J6K2</accession>